<dbReference type="AlphaFoldDB" id="A0A9P6DNN4"/>
<name>A0A9P6DNN4_9AGAM</name>
<evidence type="ECO:0000313" key="1">
    <source>
        <dbReference type="EMBL" id="KAF9505434.1"/>
    </source>
</evidence>
<comment type="caution">
    <text evidence="1">The sequence shown here is derived from an EMBL/GenBank/DDBJ whole genome shotgun (WGS) entry which is preliminary data.</text>
</comment>
<gene>
    <name evidence="1" type="ORF">BS47DRAFT_1353967</name>
</gene>
<sequence length="119" mass="13777">MLVATVRHAVRWDIPHSIRAGERSQTLADALSTKFQTHDQYDHRWTSKYHKAVARDVRRVRLPWTVLEWLIRLLCANLRRSVSRGLHTSCVRLRSNFSVSAPSLERRLGDAMRDAACLT</sequence>
<organism evidence="1 2">
    <name type="scientific">Hydnum rufescens UP504</name>
    <dbReference type="NCBI Taxonomy" id="1448309"/>
    <lineage>
        <taxon>Eukaryota</taxon>
        <taxon>Fungi</taxon>
        <taxon>Dikarya</taxon>
        <taxon>Basidiomycota</taxon>
        <taxon>Agaricomycotina</taxon>
        <taxon>Agaricomycetes</taxon>
        <taxon>Cantharellales</taxon>
        <taxon>Hydnaceae</taxon>
        <taxon>Hydnum</taxon>
    </lineage>
</organism>
<reference evidence="1" key="1">
    <citation type="journal article" date="2020" name="Nat. Commun.">
        <title>Large-scale genome sequencing of mycorrhizal fungi provides insights into the early evolution of symbiotic traits.</title>
        <authorList>
            <person name="Miyauchi S."/>
            <person name="Kiss E."/>
            <person name="Kuo A."/>
            <person name="Drula E."/>
            <person name="Kohler A."/>
            <person name="Sanchez-Garcia M."/>
            <person name="Morin E."/>
            <person name="Andreopoulos B."/>
            <person name="Barry K.W."/>
            <person name="Bonito G."/>
            <person name="Buee M."/>
            <person name="Carver A."/>
            <person name="Chen C."/>
            <person name="Cichocki N."/>
            <person name="Clum A."/>
            <person name="Culley D."/>
            <person name="Crous P.W."/>
            <person name="Fauchery L."/>
            <person name="Girlanda M."/>
            <person name="Hayes R.D."/>
            <person name="Keri Z."/>
            <person name="LaButti K."/>
            <person name="Lipzen A."/>
            <person name="Lombard V."/>
            <person name="Magnuson J."/>
            <person name="Maillard F."/>
            <person name="Murat C."/>
            <person name="Nolan M."/>
            <person name="Ohm R.A."/>
            <person name="Pangilinan J."/>
            <person name="Pereira M.F."/>
            <person name="Perotto S."/>
            <person name="Peter M."/>
            <person name="Pfister S."/>
            <person name="Riley R."/>
            <person name="Sitrit Y."/>
            <person name="Stielow J.B."/>
            <person name="Szollosi G."/>
            <person name="Zifcakova L."/>
            <person name="Stursova M."/>
            <person name="Spatafora J.W."/>
            <person name="Tedersoo L."/>
            <person name="Vaario L.M."/>
            <person name="Yamada A."/>
            <person name="Yan M."/>
            <person name="Wang P."/>
            <person name="Xu J."/>
            <person name="Bruns T."/>
            <person name="Baldrian P."/>
            <person name="Vilgalys R."/>
            <person name="Dunand C."/>
            <person name="Henrissat B."/>
            <person name="Grigoriev I.V."/>
            <person name="Hibbett D."/>
            <person name="Nagy L.G."/>
            <person name="Martin F.M."/>
        </authorList>
    </citation>
    <scope>NUCLEOTIDE SEQUENCE</scope>
    <source>
        <strain evidence="1">UP504</strain>
    </source>
</reference>
<evidence type="ECO:0000313" key="2">
    <source>
        <dbReference type="Proteomes" id="UP000886523"/>
    </source>
</evidence>
<proteinExistence type="predicted"/>
<dbReference type="OrthoDB" id="3269726at2759"/>
<accession>A0A9P6DNN4</accession>
<dbReference type="EMBL" id="MU129154">
    <property type="protein sequence ID" value="KAF9505434.1"/>
    <property type="molecule type" value="Genomic_DNA"/>
</dbReference>
<dbReference type="Proteomes" id="UP000886523">
    <property type="component" value="Unassembled WGS sequence"/>
</dbReference>
<protein>
    <submittedName>
        <fullName evidence="1">Uncharacterized protein</fullName>
    </submittedName>
</protein>
<keyword evidence="2" id="KW-1185">Reference proteome</keyword>